<proteinExistence type="inferred from homology"/>
<evidence type="ECO:0000256" key="4">
    <source>
        <dbReference type="ARBA" id="ARBA00022840"/>
    </source>
</evidence>
<comment type="similarity">
    <text evidence="1">Belongs to the ABC transporter superfamily.</text>
</comment>
<dbReference type="PANTHER" id="PTHR43335">
    <property type="entry name" value="ABC TRANSPORTER, ATP-BINDING PROTEIN"/>
    <property type="match status" value="1"/>
</dbReference>
<comment type="caution">
    <text evidence="6">The sequence shown here is derived from an EMBL/GenBank/DDBJ whole genome shotgun (WGS) entry which is preliminary data.</text>
</comment>
<feature type="domain" description="ABC transporter" evidence="5">
    <location>
        <begin position="7"/>
        <end position="237"/>
    </location>
</feature>
<evidence type="ECO:0000259" key="5">
    <source>
        <dbReference type="PROSITE" id="PS50893"/>
    </source>
</evidence>
<dbReference type="InterPro" id="IPR017871">
    <property type="entry name" value="ABC_transporter-like_CS"/>
</dbReference>
<dbReference type="InterPro" id="IPR027417">
    <property type="entry name" value="P-loop_NTPase"/>
</dbReference>
<dbReference type="SMART" id="SM00382">
    <property type="entry name" value="AAA"/>
    <property type="match status" value="1"/>
</dbReference>
<dbReference type="PROSITE" id="PS00211">
    <property type="entry name" value="ABC_TRANSPORTER_1"/>
    <property type="match status" value="1"/>
</dbReference>
<evidence type="ECO:0000256" key="2">
    <source>
        <dbReference type="ARBA" id="ARBA00022448"/>
    </source>
</evidence>
<dbReference type="Gene3D" id="3.40.50.300">
    <property type="entry name" value="P-loop containing nucleotide triphosphate hydrolases"/>
    <property type="match status" value="1"/>
</dbReference>
<evidence type="ECO:0000313" key="6">
    <source>
        <dbReference type="EMBL" id="MCP2333930.1"/>
    </source>
</evidence>
<dbReference type="InterPro" id="IPR003593">
    <property type="entry name" value="AAA+_ATPase"/>
</dbReference>
<dbReference type="InterPro" id="IPR003439">
    <property type="entry name" value="ABC_transporter-like_ATP-bd"/>
</dbReference>
<evidence type="ECO:0000256" key="1">
    <source>
        <dbReference type="ARBA" id="ARBA00005417"/>
    </source>
</evidence>
<dbReference type="PROSITE" id="PS50893">
    <property type="entry name" value="ABC_TRANSPORTER_2"/>
    <property type="match status" value="1"/>
</dbReference>
<dbReference type="PANTHER" id="PTHR43335:SF2">
    <property type="entry name" value="ABC TRANSPORTER, ATP-BINDING PROTEIN"/>
    <property type="match status" value="1"/>
</dbReference>
<evidence type="ECO:0000313" key="7">
    <source>
        <dbReference type="Proteomes" id="UP000791080"/>
    </source>
</evidence>
<reference evidence="6 7" key="1">
    <citation type="submission" date="2022-06" db="EMBL/GenBank/DDBJ databases">
        <title>Genomic Encyclopedia of Type Strains, Phase I: the one thousand microbial genomes (KMG-I) project.</title>
        <authorList>
            <person name="Kyrpides N."/>
        </authorList>
    </citation>
    <scope>NUCLEOTIDE SEQUENCE [LARGE SCALE GENOMIC DNA]</scope>
    <source>
        <strain evidence="6 7">DSM 43889</strain>
    </source>
</reference>
<name>A0ABT1JN21_ACTCY</name>
<keyword evidence="3" id="KW-0547">Nucleotide-binding</keyword>
<keyword evidence="7" id="KW-1185">Reference proteome</keyword>
<dbReference type="Pfam" id="PF00005">
    <property type="entry name" value="ABC_tran"/>
    <property type="match status" value="1"/>
</dbReference>
<dbReference type="SUPFAM" id="SSF52540">
    <property type="entry name" value="P-loop containing nucleoside triphosphate hydrolases"/>
    <property type="match status" value="1"/>
</dbReference>
<dbReference type="EMBL" id="AUBJ02000001">
    <property type="protein sequence ID" value="MCP2333930.1"/>
    <property type="molecule type" value="Genomic_DNA"/>
</dbReference>
<evidence type="ECO:0000256" key="3">
    <source>
        <dbReference type="ARBA" id="ARBA00022741"/>
    </source>
</evidence>
<dbReference type="Proteomes" id="UP000791080">
    <property type="component" value="Unassembled WGS sequence"/>
</dbReference>
<organism evidence="6 7">
    <name type="scientific">Actinoalloteichus caeruleus DSM 43889</name>
    <dbReference type="NCBI Taxonomy" id="1120930"/>
    <lineage>
        <taxon>Bacteria</taxon>
        <taxon>Bacillati</taxon>
        <taxon>Actinomycetota</taxon>
        <taxon>Actinomycetes</taxon>
        <taxon>Pseudonocardiales</taxon>
        <taxon>Pseudonocardiaceae</taxon>
        <taxon>Actinoalloteichus</taxon>
        <taxon>Actinoalloteichus cyanogriseus</taxon>
    </lineage>
</organism>
<protein>
    <submittedName>
        <fullName evidence="6">ABC-type multidrug transport system, ATPase component</fullName>
    </submittedName>
</protein>
<keyword evidence="2" id="KW-0813">Transport</keyword>
<gene>
    <name evidence="6" type="ORF">G443_004200</name>
</gene>
<accession>A0ABT1JN21</accession>
<keyword evidence="4" id="KW-0067">ATP-binding</keyword>
<sequence length="256" mass="26775">MLSTPLVKADELRQQRGRTTVLHDIDFSVDKGVTCLLGPNGAGKTTLLETIVGVLSPQGGSLLVCGQDVSRPSGVEAIRASTGYLPQRFTALPSFSTLEFVSYTAWSKGLSARRARENAARVLGTVGLAASSGTRTRKLSGGMLQRLGIACALVNEPALLVLDEPTVGLDPAQRASFRALVRAVGKETPTVLSTHLTDDVAAVADSVLLLSEGHVRFQGTLEEFLAPEGADGSRSEAVEAAYLRRLAIPAGGSAHA</sequence>